<dbReference type="InterPro" id="IPR029058">
    <property type="entry name" value="AB_hydrolase_fold"/>
</dbReference>
<dbReference type="InterPro" id="IPR029059">
    <property type="entry name" value="AB_hydrolase_5"/>
</dbReference>
<organism evidence="3 4">
    <name type="scientific">Lapidilactobacillus concavus DSM 17758</name>
    <dbReference type="NCBI Taxonomy" id="1423735"/>
    <lineage>
        <taxon>Bacteria</taxon>
        <taxon>Bacillati</taxon>
        <taxon>Bacillota</taxon>
        <taxon>Bacilli</taxon>
        <taxon>Lactobacillales</taxon>
        <taxon>Lactobacillaceae</taxon>
        <taxon>Lapidilactobacillus</taxon>
    </lineage>
</organism>
<dbReference type="Pfam" id="PF12695">
    <property type="entry name" value="Abhydrolase_5"/>
    <property type="match status" value="1"/>
</dbReference>
<protein>
    <recommendedName>
        <fullName evidence="2">Alpha/beta hydrolase fold-5 domain-containing protein</fullName>
    </recommendedName>
</protein>
<keyword evidence="1" id="KW-0472">Membrane</keyword>
<evidence type="ECO:0000313" key="3">
    <source>
        <dbReference type="EMBL" id="KRM08854.1"/>
    </source>
</evidence>
<comment type="caution">
    <text evidence="3">The sequence shown here is derived from an EMBL/GenBank/DDBJ whole genome shotgun (WGS) entry which is preliminary data.</text>
</comment>
<dbReference type="STRING" id="1423735.FC15_GL000231"/>
<feature type="domain" description="Alpha/beta hydrolase fold-5" evidence="2">
    <location>
        <begin position="61"/>
        <end position="223"/>
    </location>
</feature>
<dbReference type="AlphaFoldDB" id="A0A0R1W0Z7"/>
<evidence type="ECO:0000256" key="1">
    <source>
        <dbReference type="SAM" id="Phobius"/>
    </source>
</evidence>
<keyword evidence="1" id="KW-1133">Transmembrane helix</keyword>
<proteinExistence type="predicted"/>
<dbReference type="Proteomes" id="UP000051315">
    <property type="component" value="Unassembled WGS sequence"/>
</dbReference>
<dbReference type="GO" id="GO:0016787">
    <property type="term" value="F:hydrolase activity"/>
    <property type="evidence" value="ECO:0007669"/>
    <property type="project" value="InterPro"/>
</dbReference>
<evidence type="ECO:0000259" key="2">
    <source>
        <dbReference type="Pfam" id="PF12695"/>
    </source>
</evidence>
<dbReference type="SUPFAM" id="SSF53474">
    <property type="entry name" value="alpha/beta-Hydrolases"/>
    <property type="match status" value="1"/>
</dbReference>
<dbReference type="Gene3D" id="3.40.50.1820">
    <property type="entry name" value="alpha/beta hydrolase"/>
    <property type="match status" value="1"/>
</dbReference>
<evidence type="ECO:0000313" key="4">
    <source>
        <dbReference type="Proteomes" id="UP000051315"/>
    </source>
</evidence>
<dbReference type="OrthoDB" id="9780932at2"/>
<name>A0A0R1W0Z7_9LACO</name>
<accession>A0A0R1W0Z7</accession>
<gene>
    <name evidence="3" type="ORF">FC15_GL000231</name>
</gene>
<reference evidence="3 4" key="1">
    <citation type="journal article" date="2015" name="Genome Announc.">
        <title>Expanding the biotechnology potential of lactobacilli through comparative genomics of 213 strains and associated genera.</title>
        <authorList>
            <person name="Sun Z."/>
            <person name="Harris H.M."/>
            <person name="McCann A."/>
            <person name="Guo C."/>
            <person name="Argimon S."/>
            <person name="Zhang W."/>
            <person name="Yang X."/>
            <person name="Jeffery I.B."/>
            <person name="Cooney J.C."/>
            <person name="Kagawa T.F."/>
            <person name="Liu W."/>
            <person name="Song Y."/>
            <person name="Salvetti E."/>
            <person name="Wrobel A."/>
            <person name="Rasinkangas P."/>
            <person name="Parkhill J."/>
            <person name="Rea M.C."/>
            <person name="O'Sullivan O."/>
            <person name="Ritari J."/>
            <person name="Douillard F.P."/>
            <person name="Paul Ross R."/>
            <person name="Yang R."/>
            <person name="Briner A.E."/>
            <person name="Felis G.E."/>
            <person name="de Vos W.M."/>
            <person name="Barrangou R."/>
            <person name="Klaenhammer T.R."/>
            <person name="Caufield P.W."/>
            <person name="Cui Y."/>
            <person name="Zhang H."/>
            <person name="O'Toole P.W."/>
        </authorList>
    </citation>
    <scope>NUCLEOTIDE SEQUENCE [LARGE SCALE GENOMIC DNA]</scope>
    <source>
        <strain evidence="3 4">DSM 17758</strain>
    </source>
</reference>
<dbReference type="RefSeq" id="WP_057825024.1">
    <property type="nucleotide sequence ID" value="NZ_AZFX01000072.1"/>
</dbReference>
<dbReference type="PATRIC" id="fig|1423735.3.peg.237"/>
<keyword evidence="1" id="KW-0812">Transmembrane</keyword>
<keyword evidence="4" id="KW-1185">Reference proteome</keyword>
<dbReference type="EMBL" id="AZFX01000072">
    <property type="protein sequence ID" value="KRM08854.1"/>
    <property type="molecule type" value="Genomic_DNA"/>
</dbReference>
<sequence length="238" mass="26196">MKKWTKIIIGTLIALFLVCGGWLYLRSQVYQASRSAEVASQSAVETQSGLNFLIKHEKGPAVIFYPGALVSPASYSIWARQVAAAGYSVHIVRFPLDLAVFAPNRASQVQLKSSPDYVIGGHSLGGVMASRYARQHAQNLKGVFFLASYLDQKGRLDQTSLPVLSVTASRDGVLNQKSYRHAKQFLPAKTEFTQIKGGNHAGFGSYGRQKGDHTATISNQTQQKQIAQSLIHWLRQFN</sequence>
<feature type="transmembrane region" description="Helical" evidence="1">
    <location>
        <begin position="7"/>
        <end position="25"/>
    </location>
</feature>